<organism evidence="5 6">
    <name type="scientific">Arthrobacter sulfonylureivorans</name>
    <dbReference type="NCBI Taxonomy" id="2486855"/>
    <lineage>
        <taxon>Bacteria</taxon>
        <taxon>Bacillati</taxon>
        <taxon>Actinomycetota</taxon>
        <taxon>Actinomycetes</taxon>
        <taxon>Micrococcales</taxon>
        <taxon>Micrococcaceae</taxon>
        <taxon>Arthrobacter</taxon>
    </lineage>
</organism>
<dbReference type="SUPFAM" id="SSF46689">
    <property type="entry name" value="Homeodomain-like"/>
    <property type="match status" value="1"/>
</dbReference>
<geneLocation type="plasmid" evidence="5 6">
    <name>p1</name>
</geneLocation>
<name>A0ABY3WEA0_9MICC</name>
<dbReference type="Gene3D" id="1.10.10.60">
    <property type="entry name" value="Homeodomain-like"/>
    <property type="match status" value="1"/>
</dbReference>
<dbReference type="Pfam" id="PF12833">
    <property type="entry name" value="HTH_18"/>
    <property type="match status" value="1"/>
</dbReference>
<keyword evidence="2" id="KW-0238">DNA-binding</keyword>
<dbReference type="InterPro" id="IPR009057">
    <property type="entry name" value="Homeodomain-like_sf"/>
</dbReference>
<keyword evidence="3" id="KW-0804">Transcription</keyword>
<feature type="domain" description="HTH araC/xylS-type" evidence="4">
    <location>
        <begin position="173"/>
        <end position="274"/>
    </location>
</feature>
<reference evidence="5 6" key="1">
    <citation type="submission" date="2022-03" db="EMBL/GenBank/DDBJ databases">
        <title>Isotopic signatures of nitrous oxide derived from detoxification processes.</title>
        <authorList>
            <person name="Behrendt U."/>
            <person name="Buchen C."/>
            <person name="Well R."/>
            <person name="Ulrich A."/>
            <person name="Rohe L."/>
            <person name="Kolb S."/>
            <person name="Schloter M."/>
            <person name="Horn M.A."/>
            <person name="Augustin J."/>
        </authorList>
    </citation>
    <scope>NUCLEOTIDE SEQUENCE [LARGE SCALE GENOMIC DNA]</scope>
    <source>
        <strain evidence="5 6">S4-C24</strain>
        <plasmid evidence="5 6">p1</plasmid>
    </source>
</reference>
<protein>
    <submittedName>
        <fullName evidence="5">Helix-turn-helix domain-containing protein</fullName>
    </submittedName>
</protein>
<keyword evidence="5" id="KW-0614">Plasmid</keyword>
<dbReference type="PANTHER" id="PTHR43280">
    <property type="entry name" value="ARAC-FAMILY TRANSCRIPTIONAL REGULATOR"/>
    <property type="match status" value="1"/>
</dbReference>
<keyword evidence="6" id="KW-1185">Reference proteome</keyword>
<evidence type="ECO:0000313" key="6">
    <source>
        <dbReference type="Proteomes" id="UP000829069"/>
    </source>
</evidence>
<gene>
    <name evidence="5" type="ORF">MNQ99_18690</name>
</gene>
<evidence type="ECO:0000256" key="1">
    <source>
        <dbReference type="ARBA" id="ARBA00023015"/>
    </source>
</evidence>
<evidence type="ECO:0000259" key="4">
    <source>
        <dbReference type="PROSITE" id="PS01124"/>
    </source>
</evidence>
<accession>A0ABY3WEA0</accession>
<dbReference type="Proteomes" id="UP000829069">
    <property type="component" value="Plasmid p1"/>
</dbReference>
<evidence type="ECO:0000256" key="3">
    <source>
        <dbReference type="ARBA" id="ARBA00023163"/>
    </source>
</evidence>
<dbReference type="RefSeq" id="WP_241915451.1">
    <property type="nucleotide sequence ID" value="NZ_CP093327.1"/>
</dbReference>
<dbReference type="PANTHER" id="PTHR43280:SF31">
    <property type="entry name" value="TRANSCRIPTIONAL REGULATORY PROTEIN"/>
    <property type="match status" value="1"/>
</dbReference>
<dbReference type="PROSITE" id="PS01124">
    <property type="entry name" value="HTH_ARAC_FAMILY_2"/>
    <property type="match status" value="1"/>
</dbReference>
<dbReference type="SMART" id="SM00342">
    <property type="entry name" value="HTH_ARAC"/>
    <property type="match status" value="1"/>
</dbReference>
<evidence type="ECO:0000256" key="2">
    <source>
        <dbReference type="ARBA" id="ARBA00023125"/>
    </source>
</evidence>
<dbReference type="InterPro" id="IPR020449">
    <property type="entry name" value="Tscrpt_reg_AraC-type_HTH"/>
</dbReference>
<dbReference type="PRINTS" id="PR00032">
    <property type="entry name" value="HTHARAC"/>
</dbReference>
<sequence length="279" mass="30363">MHLHISAGTEPDVHLLAARESCSLHRSCEMSGRAFAPKDGIRVVVAAMDGVRVEGLADPLVRDDTIFVIGHPLETSEISGNAVALSIDRSLLPASLAEAEKRLARVSVQELSRFLCGLIGQLGQLAAAAPRIPPSSTQGMARAILSVLSSIYLEEIARGSIQVPRTHSGNLHAQAIAVIRDRITDPELSPSLIAEACAVTPRYLHMLFEKRGETISTRILSERLERCRGDLADAALGESSISEIAARWGFNTPSHFSQKFRSRYGMTPREWRNSALREP</sequence>
<keyword evidence="1" id="KW-0805">Transcription regulation</keyword>
<proteinExistence type="predicted"/>
<dbReference type="EMBL" id="CP093327">
    <property type="protein sequence ID" value="UNK47752.1"/>
    <property type="molecule type" value="Genomic_DNA"/>
</dbReference>
<dbReference type="InterPro" id="IPR018060">
    <property type="entry name" value="HTH_AraC"/>
</dbReference>
<evidence type="ECO:0000313" key="5">
    <source>
        <dbReference type="EMBL" id="UNK47752.1"/>
    </source>
</evidence>